<evidence type="ECO:0008006" key="3">
    <source>
        <dbReference type="Google" id="ProtNLM"/>
    </source>
</evidence>
<dbReference type="PANTHER" id="PTHR38605">
    <property type="entry name" value="ATPASE-RELATED"/>
    <property type="match status" value="1"/>
</dbReference>
<dbReference type="STRING" id="636.AAW15_08740"/>
<dbReference type="GeneID" id="93123991"/>
<protein>
    <recommendedName>
        <fullName evidence="3">YcjX family protein</fullName>
    </recommendedName>
</protein>
<organism evidence="1 2">
    <name type="scientific">Edwardsiella tarda</name>
    <dbReference type="NCBI Taxonomy" id="636"/>
    <lineage>
        <taxon>Bacteria</taxon>
        <taxon>Pseudomonadati</taxon>
        <taxon>Pseudomonadota</taxon>
        <taxon>Gammaproteobacteria</taxon>
        <taxon>Enterobacterales</taxon>
        <taxon>Hafniaceae</taxon>
        <taxon>Edwardsiella</taxon>
    </lineage>
</organism>
<reference evidence="2" key="1">
    <citation type="submission" date="2017-09" db="EMBL/GenBank/DDBJ databases">
        <title>FDA dAtabase for Regulatory Grade micrObial Sequences (FDA-ARGOS): Supporting development and validation of Infectious Disease Dx tests.</title>
        <authorList>
            <person name="Goldberg B."/>
            <person name="Campos J."/>
            <person name="Tallon L."/>
            <person name="Sadzewicz L."/>
            <person name="Ott S."/>
            <person name="Zhao X."/>
            <person name="Nagaraj S."/>
            <person name="Vavikolanu K."/>
            <person name="Aluvathingal J."/>
            <person name="Nadendla S."/>
            <person name="Geyer C."/>
            <person name="Sichtig H."/>
        </authorList>
    </citation>
    <scope>NUCLEOTIDE SEQUENCE [LARGE SCALE GENOMIC DNA]</scope>
    <source>
        <strain evidence="2">FDAARGOS_370</strain>
    </source>
</reference>
<dbReference type="InterPro" id="IPR007413">
    <property type="entry name" value="YcjX-like"/>
</dbReference>
<dbReference type="RefSeq" id="WP_035598577.1">
    <property type="nucleotide sequence ID" value="NZ_AP028090.1"/>
</dbReference>
<dbReference type="Pfam" id="PF04317">
    <property type="entry name" value="DUF463"/>
    <property type="match status" value="1"/>
</dbReference>
<gene>
    <name evidence="1" type="ORF">CRM76_13275</name>
</gene>
<dbReference type="Proteomes" id="UP000219788">
    <property type="component" value="Unassembled WGS sequence"/>
</dbReference>
<proteinExistence type="predicted"/>
<dbReference type="OrthoDB" id="9777645at2"/>
<evidence type="ECO:0000313" key="2">
    <source>
        <dbReference type="Proteomes" id="UP000219788"/>
    </source>
</evidence>
<dbReference type="EMBL" id="PDDV01000013">
    <property type="protein sequence ID" value="PEH72836.1"/>
    <property type="molecule type" value="Genomic_DNA"/>
</dbReference>
<comment type="caution">
    <text evidence="1">The sequence shown here is derived from an EMBL/GenBank/DDBJ whole genome shotgun (WGS) entry which is preliminary data.</text>
</comment>
<evidence type="ECO:0000313" key="1">
    <source>
        <dbReference type="EMBL" id="PEH72836.1"/>
    </source>
</evidence>
<accession>A0A2A7U356</accession>
<dbReference type="PANTHER" id="PTHR38605:SF1">
    <property type="entry name" value="ATPASE"/>
    <property type="match status" value="1"/>
</dbReference>
<dbReference type="PIRSF" id="PIRSF019381">
    <property type="entry name" value="YcjX"/>
    <property type="match status" value="1"/>
</dbReference>
<name>A0A2A7U356_EDWTA</name>
<sequence>MKRLQHDLNALVNRGLDRHLCLAVTGLSRSGKTAFITSLVNQLLHVHSGARLPLFSAQREERILGVKRVPQRELGVARFTYDEGMAQLYGDPPDWPTPTRGVSEIRLALRYRSRDSLLRHFKETSTLYLEIVDYPGEWLLDLPMLDQDYLHWSRQMNGLLQGDRRTLAEPFLRLCAACDPHAPADERQLAAIAQAYTDYLVQCKQQGLHFIQPGRFVLPGDMAGAPALQFFPWPALDEANESRLARADRHSNLGMLRQRYDYYCREVVKGFYRQHFARFDRQIVLVDCLQPLNSGPQAFNDMRLALNQLMQSFHYGKRTLYRRLFSPCIDRLMFAASKADHITADQHANLVSLLQQLVQDAWQNAAFEGIAMDCAGIAAIQATQSGMVQHQGQSIPALRGERLSDGAPLTVYPGEVPARLPQAAFWQQQGFCFEQFRPQRMSIDTPLPHIRMDSVMEFLLGDKLR</sequence>
<dbReference type="AlphaFoldDB" id="A0A2A7U356"/>